<dbReference type="InterPro" id="IPR029063">
    <property type="entry name" value="SAM-dependent_MTases_sf"/>
</dbReference>
<protein>
    <submittedName>
        <fullName evidence="3">Class I SAM-dependent methyltransferase</fullName>
    </submittedName>
</protein>
<dbReference type="CDD" id="cd02440">
    <property type="entry name" value="AdoMet_MTases"/>
    <property type="match status" value="1"/>
</dbReference>
<dbReference type="InterPro" id="IPR041698">
    <property type="entry name" value="Methyltransf_25"/>
</dbReference>
<gene>
    <name evidence="3" type="ORF">HPC62_04490</name>
</gene>
<organism evidence="3 4">
    <name type="scientific">Thermoleptolyngbya sichuanensis A183</name>
    <dbReference type="NCBI Taxonomy" id="2737172"/>
    <lineage>
        <taxon>Bacteria</taxon>
        <taxon>Bacillati</taxon>
        <taxon>Cyanobacteriota</taxon>
        <taxon>Cyanophyceae</taxon>
        <taxon>Oculatellales</taxon>
        <taxon>Oculatellaceae</taxon>
        <taxon>Thermoleptolyngbya</taxon>
        <taxon>Thermoleptolyngbya sichuanensis</taxon>
    </lineage>
</organism>
<keyword evidence="3" id="KW-0489">Methyltransferase</keyword>
<dbReference type="EMBL" id="CP053661">
    <property type="protein sequence ID" value="QKD81542.1"/>
    <property type="molecule type" value="Genomic_DNA"/>
</dbReference>
<dbReference type="Pfam" id="PF13649">
    <property type="entry name" value="Methyltransf_25"/>
    <property type="match status" value="1"/>
</dbReference>
<dbReference type="GO" id="GO:0008168">
    <property type="term" value="F:methyltransferase activity"/>
    <property type="evidence" value="ECO:0007669"/>
    <property type="project" value="UniProtKB-KW"/>
</dbReference>
<keyword evidence="4" id="KW-1185">Reference proteome</keyword>
<keyword evidence="1 3" id="KW-0808">Transferase</keyword>
<evidence type="ECO:0000313" key="4">
    <source>
        <dbReference type="Proteomes" id="UP000505210"/>
    </source>
</evidence>
<dbReference type="GO" id="GO:0032259">
    <property type="term" value="P:methylation"/>
    <property type="evidence" value="ECO:0007669"/>
    <property type="project" value="UniProtKB-KW"/>
</dbReference>
<proteinExistence type="predicted"/>
<accession>A0A6M8B607</accession>
<name>A0A6M8B607_9CYAN</name>
<dbReference type="AlphaFoldDB" id="A0A6M8B607"/>
<evidence type="ECO:0000259" key="2">
    <source>
        <dbReference type="Pfam" id="PF13649"/>
    </source>
</evidence>
<evidence type="ECO:0000256" key="1">
    <source>
        <dbReference type="ARBA" id="ARBA00022679"/>
    </source>
</evidence>
<dbReference type="Gene3D" id="3.40.50.150">
    <property type="entry name" value="Vaccinia Virus protein VP39"/>
    <property type="match status" value="1"/>
</dbReference>
<dbReference type="RefSeq" id="WP_172353938.1">
    <property type="nucleotide sequence ID" value="NZ_CP053661.1"/>
</dbReference>
<dbReference type="SUPFAM" id="SSF53335">
    <property type="entry name" value="S-adenosyl-L-methionine-dependent methyltransferases"/>
    <property type="match status" value="1"/>
</dbReference>
<feature type="domain" description="Methyltransferase" evidence="2">
    <location>
        <begin position="61"/>
        <end position="157"/>
    </location>
</feature>
<dbReference type="Proteomes" id="UP000505210">
    <property type="component" value="Chromosome"/>
</dbReference>
<evidence type="ECO:0000313" key="3">
    <source>
        <dbReference type="EMBL" id="QKD81542.1"/>
    </source>
</evidence>
<dbReference type="PANTHER" id="PTHR43861">
    <property type="entry name" value="TRANS-ACONITATE 2-METHYLTRANSFERASE-RELATED"/>
    <property type="match status" value="1"/>
</dbReference>
<dbReference type="KEGG" id="theu:HPC62_04490"/>
<sequence length="222" mass="25092">MANPPNAAPLPVSHPDSPHTWSDYYDLMAGRPPRETLLRSLSLFDAEAKEARVERFVGYAVDLGCGEGRDTVELVRRGWRVLAVDGEPEAIARLQSRPDLQAALAELRLETHVQRFEQLILPADLDLINASFCLPFCPPDQFPALWQTLTHALRPGGRMCGQLFGDRDSWAAYDHMTHLTRPQAEALLQSFTIEQFEEEAHPGTTALGEAKFWHIFHWVIRK</sequence>
<reference evidence="3 4" key="1">
    <citation type="submission" date="2020-05" db="EMBL/GenBank/DDBJ databases">
        <title>Complete genome sequence of of a novel Thermoleptolyngbya strain isolated from hot springs of Ganzi, Sichuan China.</title>
        <authorList>
            <person name="Tang J."/>
            <person name="Daroch M."/>
            <person name="Li L."/>
            <person name="Waleron K."/>
            <person name="Waleron M."/>
            <person name="Waleron M."/>
        </authorList>
    </citation>
    <scope>NUCLEOTIDE SEQUENCE [LARGE SCALE GENOMIC DNA]</scope>
    <source>
        <strain evidence="3 4">PKUAC-SCTA183</strain>
    </source>
</reference>